<comment type="caution">
    <text evidence="5">The sequence shown here is derived from an EMBL/GenBank/DDBJ whole genome shotgun (WGS) entry which is preliminary data.</text>
</comment>
<dbReference type="EMBL" id="APVH01000042">
    <property type="protein sequence ID" value="EPX77948.1"/>
    <property type="molecule type" value="Genomic_DNA"/>
</dbReference>
<feature type="domain" description="HTH gntR-type" evidence="4">
    <location>
        <begin position="3"/>
        <end position="71"/>
    </location>
</feature>
<evidence type="ECO:0000259" key="4">
    <source>
        <dbReference type="PROSITE" id="PS50949"/>
    </source>
</evidence>
<dbReference type="InterPro" id="IPR036388">
    <property type="entry name" value="WH-like_DNA-bd_sf"/>
</dbReference>
<reference evidence="6" key="1">
    <citation type="journal article" date="2014" name="Stand. Genomic Sci.">
        <title>Genome sequence of the exopolysaccharide-producing Salipiger mucosus type strain (DSM 16094(T)), a moderately halophilic member of the Roseobacter clade.</title>
        <authorList>
            <person name="Riedel T."/>
            <person name="Spring S."/>
            <person name="Fiebig A."/>
            <person name="Petersen J."/>
            <person name="Kyrpides N.C."/>
            <person name="Goker M."/>
            <person name="Klenk H.P."/>
        </authorList>
    </citation>
    <scope>NUCLEOTIDE SEQUENCE [LARGE SCALE GENOMIC DNA]</scope>
    <source>
        <strain evidence="6">DSM 16094</strain>
    </source>
</reference>
<dbReference type="InterPro" id="IPR011711">
    <property type="entry name" value="GntR_C"/>
</dbReference>
<keyword evidence="3" id="KW-0804">Transcription</keyword>
<dbReference type="GO" id="GO:0003677">
    <property type="term" value="F:DNA binding"/>
    <property type="evidence" value="ECO:0007669"/>
    <property type="project" value="UniProtKB-KW"/>
</dbReference>
<keyword evidence="1" id="KW-0805">Transcription regulation</keyword>
<keyword evidence="6" id="KW-1185">Reference proteome</keyword>
<dbReference type="AlphaFoldDB" id="S9QEE2"/>
<gene>
    <name evidence="5" type="ORF">Salmuc_03270</name>
</gene>
<dbReference type="eggNOG" id="COG2186">
    <property type="taxonomic scope" value="Bacteria"/>
</dbReference>
<dbReference type="Proteomes" id="UP000015347">
    <property type="component" value="Unassembled WGS sequence"/>
</dbReference>
<dbReference type="GO" id="GO:0003700">
    <property type="term" value="F:DNA-binding transcription factor activity"/>
    <property type="evidence" value="ECO:0007669"/>
    <property type="project" value="InterPro"/>
</dbReference>
<dbReference type="InterPro" id="IPR008920">
    <property type="entry name" value="TF_FadR/GntR_C"/>
</dbReference>
<dbReference type="PANTHER" id="PTHR43537">
    <property type="entry name" value="TRANSCRIPTIONAL REGULATOR, GNTR FAMILY"/>
    <property type="match status" value="1"/>
</dbReference>
<keyword evidence="2" id="KW-0238">DNA-binding</keyword>
<accession>S9QEE2</accession>
<dbReference type="SMART" id="SM00895">
    <property type="entry name" value="FCD"/>
    <property type="match status" value="1"/>
</dbReference>
<dbReference type="InterPro" id="IPR000524">
    <property type="entry name" value="Tscrpt_reg_HTH_GntR"/>
</dbReference>
<organism evidence="5 6">
    <name type="scientific">Salipiger mucosus DSM 16094</name>
    <dbReference type="NCBI Taxonomy" id="1123237"/>
    <lineage>
        <taxon>Bacteria</taxon>
        <taxon>Pseudomonadati</taxon>
        <taxon>Pseudomonadota</taxon>
        <taxon>Alphaproteobacteria</taxon>
        <taxon>Rhodobacterales</taxon>
        <taxon>Roseobacteraceae</taxon>
        <taxon>Salipiger</taxon>
    </lineage>
</organism>
<name>S9QEE2_9RHOB</name>
<evidence type="ECO:0000256" key="3">
    <source>
        <dbReference type="ARBA" id="ARBA00023163"/>
    </source>
</evidence>
<dbReference type="Gene3D" id="1.10.10.10">
    <property type="entry name" value="Winged helix-like DNA-binding domain superfamily/Winged helix DNA-binding domain"/>
    <property type="match status" value="1"/>
</dbReference>
<dbReference type="PANTHER" id="PTHR43537:SF24">
    <property type="entry name" value="GLUCONATE OPERON TRANSCRIPTIONAL REPRESSOR"/>
    <property type="match status" value="1"/>
</dbReference>
<proteinExistence type="predicted"/>
<dbReference type="InterPro" id="IPR036390">
    <property type="entry name" value="WH_DNA-bd_sf"/>
</dbReference>
<dbReference type="SMART" id="SM00345">
    <property type="entry name" value="HTH_GNTR"/>
    <property type="match status" value="1"/>
</dbReference>
<dbReference type="SUPFAM" id="SSF48008">
    <property type="entry name" value="GntR ligand-binding domain-like"/>
    <property type="match status" value="1"/>
</dbReference>
<protein>
    <submittedName>
        <fullName evidence="5">Transcriptional regulator, GntR family</fullName>
    </submittedName>
</protein>
<sequence length="231" mass="25177">MTRFTPDTVLALLRGMLDRMAPTPGERLPTERQLCRDVGCSRETLRAALARLEAEGEIWRRVGKGTFRGAAPLGHPVRETVQLQAVSALQLMEARLLIEPAIAGEAARRSTHRKTAFLSELVHKGLQVTTRAAAEAADASFHGGVAEVAANPILTGLLAHLADARRRAAWQREWDRTYRRLGVGEFTGLHGDQHAKIVDAISRGDAPAAETAMRRHLETIVAAMRGMASVK</sequence>
<dbReference type="Pfam" id="PF00392">
    <property type="entry name" value="GntR"/>
    <property type="match status" value="1"/>
</dbReference>
<dbReference type="HOGENOM" id="CLU_017584_9_5_5"/>
<dbReference type="Gene3D" id="1.20.120.530">
    <property type="entry name" value="GntR ligand-binding domain-like"/>
    <property type="match status" value="1"/>
</dbReference>
<evidence type="ECO:0000313" key="6">
    <source>
        <dbReference type="Proteomes" id="UP000015347"/>
    </source>
</evidence>
<dbReference type="RefSeq" id="WP_020040107.1">
    <property type="nucleotide sequence ID" value="NZ_KE557281.1"/>
</dbReference>
<dbReference type="SUPFAM" id="SSF46785">
    <property type="entry name" value="Winged helix' DNA-binding domain"/>
    <property type="match status" value="1"/>
</dbReference>
<dbReference type="OrthoDB" id="284307at2"/>
<dbReference type="Pfam" id="PF07729">
    <property type="entry name" value="FCD"/>
    <property type="match status" value="1"/>
</dbReference>
<evidence type="ECO:0000313" key="5">
    <source>
        <dbReference type="EMBL" id="EPX77948.1"/>
    </source>
</evidence>
<dbReference type="PRINTS" id="PR00035">
    <property type="entry name" value="HTHGNTR"/>
</dbReference>
<evidence type="ECO:0000256" key="2">
    <source>
        <dbReference type="ARBA" id="ARBA00023125"/>
    </source>
</evidence>
<dbReference type="STRING" id="1123237.Salmuc_03270"/>
<dbReference type="PROSITE" id="PS50949">
    <property type="entry name" value="HTH_GNTR"/>
    <property type="match status" value="1"/>
</dbReference>
<evidence type="ECO:0000256" key="1">
    <source>
        <dbReference type="ARBA" id="ARBA00023015"/>
    </source>
</evidence>
<dbReference type="CDD" id="cd07377">
    <property type="entry name" value="WHTH_GntR"/>
    <property type="match status" value="1"/>
</dbReference>